<dbReference type="Proteomes" id="UP001595935">
    <property type="component" value="Unassembled WGS sequence"/>
</dbReference>
<sequence>MKKTILFTLHLFCSVIYGQTFNGDLGANSLKWSTEQKDFNSLPRAGITPMSIKLWNNYNGVNAPSQYGSLLELYGMADHLVSQLYFKATWEGGQIMYRSAFYGDSTWNDWRNLLDSKSDVETSGNLQIKGSSNSYISNANVGIGTASPNSRLSIKVGTKGVSIHPGTPGSHSYYGTIAFNRESATGEIFDNNAYAFQINNGNNDYDKNLHFQIYNTSGGLVSNNALVINGVSGNVGIGTSNATSMLTVAGNIASREVKVSVDAGADFVFNKDYDLPSLESIDNFIKENKHLPEIASAEEMKKDGINLSEMNIKLLQKIEELTLYMIEQNNQLKAQNDQINLQNQEIQLLKKSK</sequence>
<evidence type="ECO:0000313" key="3">
    <source>
        <dbReference type="Proteomes" id="UP001595935"/>
    </source>
</evidence>
<dbReference type="EMBL" id="JBHSGV010000014">
    <property type="protein sequence ID" value="MFC4750218.1"/>
    <property type="molecule type" value="Genomic_DNA"/>
</dbReference>
<comment type="caution">
    <text evidence="2">The sequence shown here is derived from an EMBL/GenBank/DDBJ whole genome shotgun (WGS) entry which is preliminary data.</text>
</comment>
<evidence type="ECO:0000313" key="2">
    <source>
        <dbReference type="EMBL" id="MFC4750218.1"/>
    </source>
</evidence>
<keyword evidence="1" id="KW-0175">Coiled coil</keyword>
<keyword evidence="3" id="KW-1185">Reference proteome</keyword>
<dbReference type="RefSeq" id="WP_213260211.1">
    <property type="nucleotide sequence ID" value="NZ_JAGYWA010000014.1"/>
</dbReference>
<feature type="coiled-coil region" evidence="1">
    <location>
        <begin position="325"/>
        <end position="352"/>
    </location>
</feature>
<protein>
    <recommendedName>
        <fullName evidence="4">Peptidase S74 domain-containing protein</fullName>
    </recommendedName>
</protein>
<evidence type="ECO:0008006" key="4">
    <source>
        <dbReference type="Google" id="ProtNLM"/>
    </source>
</evidence>
<organism evidence="2 3">
    <name type="scientific">Flavobacterium branchiicola</name>
    <dbReference type="NCBI Taxonomy" id="1114875"/>
    <lineage>
        <taxon>Bacteria</taxon>
        <taxon>Pseudomonadati</taxon>
        <taxon>Bacteroidota</taxon>
        <taxon>Flavobacteriia</taxon>
        <taxon>Flavobacteriales</taxon>
        <taxon>Flavobacteriaceae</taxon>
        <taxon>Flavobacterium</taxon>
    </lineage>
</organism>
<accession>A0ABV9PJN5</accession>
<proteinExistence type="predicted"/>
<name>A0ABV9PJN5_9FLAO</name>
<reference evidence="3" key="1">
    <citation type="journal article" date="2019" name="Int. J. Syst. Evol. Microbiol.">
        <title>The Global Catalogue of Microorganisms (GCM) 10K type strain sequencing project: providing services to taxonomists for standard genome sequencing and annotation.</title>
        <authorList>
            <consortium name="The Broad Institute Genomics Platform"/>
            <consortium name="The Broad Institute Genome Sequencing Center for Infectious Disease"/>
            <person name="Wu L."/>
            <person name="Ma J."/>
        </authorList>
    </citation>
    <scope>NUCLEOTIDE SEQUENCE [LARGE SCALE GENOMIC DNA]</scope>
    <source>
        <strain evidence="3">WYCCWR 13023</strain>
    </source>
</reference>
<gene>
    <name evidence="2" type="ORF">ACFO5S_22385</name>
</gene>
<evidence type="ECO:0000256" key="1">
    <source>
        <dbReference type="SAM" id="Coils"/>
    </source>
</evidence>